<reference evidence="3 4" key="2">
    <citation type="submission" date="2020-04" db="EMBL/GenBank/DDBJ databases">
        <authorList>
            <person name="Fomenkov A."/>
            <person name="Anton B.P."/>
            <person name="Roberts R.J."/>
        </authorList>
    </citation>
    <scope>NUCLEOTIDE SEQUENCE [LARGE SCALE GENOMIC DNA]</scope>
    <source>
        <strain evidence="3 4">S2</strain>
    </source>
</reference>
<evidence type="ECO:0008006" key="5">
    <source>
        <dbReference type="Google" id="ProtNLM"/>
    </source>
</evidence>
<dbReference type="EMBL" id="CP051128">
    <property type="protein sequence ID" value="QIZ10691.1"/>
    <property type="molecule type" value="Genomic_DNA"/>
</dbReference>
<dbReference type="Proteomes" id="UP000501868">
    <property type="component" value="Chromosome"/>
</dbReference>
<feature type="region of interest" description="Disordered" evidence="1">
    <location>
        <begin position="23"/>
        <end position="55"/>
    </location>
</feature>
<dbReference type="PROSITE" id="PS51257">
    <property type="entry name" value="PROKAR_LIPOPROTEIN"/>
    <property type="match status" value="1"/>
</dbReference>
<keyword evidence="2" id="KW-0732">Signal</keyword>
<organism evidence="3 4">
    <name type="scientific">Priestia megaterium</name>
    <name type="common">Bacillus megaterium</name>
    <dbReference type="NCBI Taxonomy" id="1404"/>
    <lineage>
        <taxon>Bacteria</taxon>
        <taxon>Bacillati</taxon>
        <taxon>Bacillota</taxon>
        <taxon>Bacilli</taxon>
        <taxon>Bacillales</taxon>
        <taxon>Bacillaceae</taxon>
        <taxon>Priestia</taxon>
    </lineage>
</organism>
<evidence type="ECO:0000313" key="3">
    <source>
        <dbReference type="EMBL" id="QIZ10691.1"/>
    </source>
</evidence>
<name>A0A6H1PBV6_PRIMG</name>
<evidence type="ECO:0000313" key="4">
    <source>
        <dbReference type="Proteomes" id="UP000501868"/>
    </source>
</evidence>
<protein>
    <recommendedName>
        <fullName evidence="5">Lipoprotein</fullName>
    </recommendedName>
</protein>
<evidence type="ECO:0000256" key="1">
    <source>
        <dbReference type="SAM" id="MobiDB-lite"/>
    </source>
</evidence>
<evidence type="ECO:0000256" key="2">
    <source>
        <dbReference type="SAM" id="SignalP"/>
    </source>
</evidence>
<sequence length="55" mass="5782">MKDLKNWLLVLMASFMLVGVASGCSNTKTDADTEQNQDSGDTGSPDSGTDQESGK</sequence>
<feature type="signal peptide" evidence="2">
    <location>
        <begin position="1"/>
        <end position="23"/>
    </location>
</feature>
<accession>A0A6H1PBV6</accession>
<proteinExistence type="predicted"/>
<gene>
    <name evidence="3" type="ORF">HFZ78_31500</name>
</gene>
<feature type="chain" id="PRO_5026308574" description="Lipoprotein" evidence="2">
    <location>
        <begin position="24"/>
        <end position="55"/>
    </location>
</feature>
<dbReference type="AlphaFoldDB" id="A0A6H1PBV6"/>
<reference evidence="3 4" key="1">
    <citation type="submission" date="2020-04" db="EMBL/GenBank/DDBJ databases">
        <title>Genome-Wide Identification of 5-Methylcytosine Sites in Bacterial Genomes By High-Throughput Sequencing of MspJI Restriction Fragments.</title>
        <authorList>
            <person name="Wu V."/>
        </authorList>
    </citation>
    <scope>NUCLEOTIDE SEQUENCE [LARGE SCALE GENOMIC DNA]</scope>
    <source>
        <strain evidence="3 4">S2</strain>
    </source>
</reference>